<dbReference type="GO" id="GO:0000160">
    <property type="term" value="P:phosphorelay signal transduction system"/>
    <property type="evidence" value="ECO:0007669"/>
    <property type="project" value="InterPro"/>
</dbReference>
<evidence type="ECO:0000259" key="4">
    <source>
        <dbReference type="PROSITE" id="PS51755"/>
    </source>
</evidence>
<dbReference type="PROSITE" id="PS51755">
    <property type="entry name" value="OMPR_PHOB"/>
    <property type="match status" value="1"/>
</dbReference>
<protein>
    <recommendedName>
        <fullName evidence="4">OmpR/PhoB-type domain-containing protein</fullName>
    </recommendedName>
</protein>
<dbReference type="Proteomes" id="UP000305675">
    <property type="component" value="Unassembled WGS sequence"/>
</dbReference>
<evidence type="ECO:0000313" key="5">
    <source>
        <dbReference type="EMBL" id="TKB53682.1"/>
    </source>
</evidence>
<dbReference type="AlphaFoldDB" id="A0A4U1BM89"/>
<proteinExistence type="predicted"/>
<dbReference type="InterPro" id="IPR036388">
    <property type="entry name" value="WH-like_DNA-bd_sf"/>
</dbReference>
<dbReference type="SUPFAM" id="SSF46894">
    <property type="entry name" value="C-terminal effector domain of the bipartite response regulators"/>
    <property type="match status" value="1"/>
</dbReference>
<sequence>MIFILYLLQSPAYGGRMQLSQNLRIDEARRELIDARDGSAHPLSFAELEILKSLYLNWGEVVDKDTLTQAGWPGRVVAQSSLTQCISTLRRKLQTHQDLELKTIPRHGYCLCSHECAPDDKSASVMTSPVIKRKAVNWRRFGMWATLPLVFVTLVLLHSSGWLARVKQRLQMLDAPKVAEVMVEPIQVGHNTNLAHQVVFDVDQGIEPVGAQQFVANWNHVDQMMPKANQQRSFIKQSNDFDSIALCMDYQGDCKDRIPLNLVKRHRTEPQLDLSWLQRTKLRMEQVTYNKILLDRFEGPADGLTEEVYRADVYYYGDSDNVVRSDMRFSLVFESEHRGKLIVAACFTDAVNWQTSMRYEFSGSFNAFDSQVDGRLVRRFQVDVDNQQFNRPGVLTEEMAVIYRELQKAVLSQKQLVLHQLQQDEASGVWSLPLWGDTMVWATRAELKL</sequence>
<dbReference type="CDD" id="cd00383">
    <property type="entry name" value="trans_reg_C"/>
    <property type="match status" value="1"/>
</dbReference>
<dbReference type="SMART" id="SM00862">
    <property type="entry name" value="Trans_reg_C"/>
    <property type="match status" value="1"/>
</dbReference>
<dbReference type="InterPro" id="IPR001867">
    <property type="entry name" value="OmpR/PhoB-type_DNA-bd"/>
</dbReference>
<keyword evidence="3" id="KW-1133">Transmembrane helix</keyword>
<evidence type="ECO:0000256" key="3">
    <source>
        <dbReference type="SAM" id="Phobius"/>
    </source>
</evidence>
<reference evidence="5 6" key="1">
    <citation type="submission" date="2019-04" db="EMBL/GenBank/DDBJ databases">
        <authorList>
            <person name="Hwang J.C."/>
        </authorList>
    </citation>
    <scope>NUCLEOTIDE SEQUENCE [LARGE SCALE GENOMIC DNA]</scope>
    <source>
        <strain evidence="5 6">IMCC35002</strain>
    </source>
</reference>
<dbReference type="OrthoDB" id="5904978at2"/>
<dbReference type="GO" id="GO:0006355">
    <property type="term" value="P:regulation of DNA-templated transcription"/>
    <property type="evidence" value="ECO:0007669"/>
    <property type="project" value="InterPro"/>
</dbReference>
<dbReference type="EMBL" id="SWCJ01000011">
    <property type="protein sequence ID" value="TKB53682.1"/>
    <property type="molecule type" value="Genomic_DNA"/>
</dbReference>
<dbReference type="Pfam" id="PF00486">
    <property type="entry name" value="Trans_reg_C"/>
    <property type="match status" value="1"/>
</dbReference>
<comment type="caution">
    <text evidence="5">The sequence shown here is derived from an EMBL/GenBank/DDBJ whole genome shotgun (WGS) entry which is preliminary data.</text>
</comment>
<keyword evidence="3" id="KW-0472">Membrane</keyword>
<organism evidence="5 6">
    <name type="scientific">Ferrimonas aestuarii</name>
    <dbReference type="NCBI Taxonomy" id="2569539"/>
    <lineage>
        <taxon>Bacteria</taxon>
        <taxon>Pseudomonadati</taxon>
        <taxon>Pseudomonadota</taxon>
        <taxon>Gammaproteobacteria</taxon>
        <taxon>Alteromonadales</taxon>
        <taxon>Ferrimonadaceae</taxon>
        <taxon>Ferrimonas</taxon>
    </lineage>
</organism>
<dbReference type="GO" id="GO:0003677">
    <property type="term" value="F:DNA binding"/>
    <property type="evidence" value="ECO:0007669"/>
    <property type="project" value="UniProtKB-UniRule"/>
</dbReference>
<evidence type="ECO:0000256" key="2">
    <source>
        <dbReference type="PROSITE-ProRule" id="PRU01091"/>
    </source>
</evidence>
<feature type="transmembrane region" description="Helical" evidence="3">
    <location>
        <begin position="141"/>
        <end position="164"/>
    </location>
</feature>
<gene>
    <name evidence="5" type="ORF">FCL42_13985</name>
</gene>
<keyword evidence="6" id="KW-1185">Reference proteome</keyword>
<feature type="DNA-binding region" description="OmpR/PhoB-type" evidence="2">
    <location>
        <begin position="14"/>
        <end position="113"/>
    </location>
</feature>
<dbReference type="Gene3D" id="1.10.10.10">
    <property type="entry name" value="Winged helix-like DNA-binding domain superfamily/Winged helix DNA-binding domain"/>
    <property type="match status" value="1"/>
</dbReference>
<keyword evidence="1 2" id="KW-0238">DNA-binding</keyword>
<feature type="domain" description="OmpR/PhoB-type" evidence="4">
    <location>
        <begin position="14"/>
        <end position="113"/>
    </location>
</feature>
<keyword evidence="3" id="KW-0812">Transmembrane</keyword>
<accession>A0A4U1BM89</accession>
<dbReference type="InterPro" id="IPR016032">
    <property type="entry name" value="Sig_transdc_resp-reg_C-effctor"/>
</dbReference>
<evidence type="ECO:0000256" key="1">
    <source>
        <dbReference type="ARBA" id="ARBA00023125"/>
    </source>
</evidence>
<name>A0A4U1BM89_9GAMM</name>
<evidence type="ECO:0000313" key="6">
    <source>
        <dbReference type="Proteomes" id="UP000305675"/>
    </source>
</evidence>